<evidence type="ECO:0000256" key="4">
    <source>
        <dbReference type="ARBA" id="ARBA00012009"/>
    </source>
</evidence>
<evidence type="ECO:0000256" key="14">
    <source>
        <dbReference type="ARBA" id="ARBA00022840"/>
    </source>
</evidence>
<feature type="region of interest" description="Disordered" evidence="19">
    <location>
        <begin position="272"/>
        <end position="297"/>
    </location>
</feature>
<dbReference type="Gene3D" id="3.30.810.10">
    <property type="entry name" value="2-Layer Sandwich"/>
    <property type="match status" value="1"/>
</dbReference>
<keyword evidence="6 17" id="KW-0808">Transferase</keyword>
<evidence type="ECO:0000256" key="2">
    <source>
        <dbReference type="ARBA" id="ARBA00004177"/>
    </source>
</evidence>
<dbReference type="InterPro" id="IPR013083">
    <property type="entry name" value="Znf_RING/FYVE/PHD"/>
</dbReference>
<feature type="region of interest" description="Disordered" evidence="19">
    <location>
        <begin position="1458"/>
        <end position="1509"/>
    </location>
</feature>
<dbReference type="PANTHER" id="PTHR45748:SF7">
    <property type="entry name" value="1-PHOSPHATIDYLINOSITOL 3-PHOSPHATE 5-KINASE-RELATED"/>
    <property type="match status" value="1"/>
</dbReference>
<keyword evidence="5" id="KW-0963">Cytoplasm</keyword>
<dbReference type="Pfam" id="PF01504">
    <property type="entry name" value="PIP5K"/>
    <property type="match status" value="1"/>
</dbReference>
<dbReference type="InterPro" id="IPR011011">
    <property type="entry name" value="Znf_FYVE_PHD"/>
</dbReference>
<dbReference type="CDD" id="cd17300">
    <property type="entry name" value="PIPKc_PIKfyve"/>
    <property type="match status" value="1"/>
</dbReference>
<dbReference type="STRING" id="984487.A0A1E4SF58"/>
<evidence type="ECO:0000256" key="10">
    <source>
        <dbReference type="ARBA" id="ARBA00022771"/>
    </source>
</evidence>
<evidence type="ECO:0000313" key="23">
    <source>
        <dbReference type="Proteomes" id="UP000094285"/>
    </source>
</evidence>
<evidence type="ECO:0000256" key="12">
    <source>
        <dbReference type="ARBA" id="ARBA00022786"/>
    </source>
</evidence>
<dbReference type="GO" id="GO:0032266">
    <property type="term" value="F:phosphatidylinositol-3-phosphate binding"/>
    <property type="evidence" value="ECO:0007669"/>
    <property type="project" value="UniProtKB-ARBA"/>
</dbReference>
<evidence type="ECO:0000256" key="13">
    <source>
        <dbReference type="ARBA" id="ARBA00022833"/>
    </source>
</evidence>
<keyword evidence="14 17" id="KW-0067">ATP-binding</keyword>
<dbReference type="Gene3D" id="3.30.800.10">
    <property type="entry name" value="Phosphatidylinositol Phosphate Kinase II Beta"/>
    <property type="match status" value="1"/>
</dbReference>
<dbReference type="OrthoDB" id="158357at2759"/>
<dbReference type="RefSeq" id="XP_020063227.1">
    <property type="nucleotide sequence ID" value="XM_020210432.1"/>
</dbReference>
<reference evidence="23" key="1">
    <citation type="submission" date="2016-05" db="EMBL/GenBank/DDBJ databases">
        <title>Comparative genomics of biotechnologically important yeasts.</title>
        <authorList>
            <consortium name="DOE Joint Genome Institute"/>
            <person name="Riley R."/>
            <person name="Haridas S."/>
            <person name="Wolfe K.H."/>
            <person name="Lopes M.R."/>
            <person name="Hittinger C.T."/>
            <person name="Goker M."/>
            <person name="Salamov A."/>
            <person name="Wisecaver J."/>
            <person name="Long T.M."/>
            <person name="Aerts A.L."/>
            <person name="Barry K."/>
            <person name="Choi C."/>
            <person name="Clum A."/>
            <person name="Coughlan A.Y."/>
            <person name="Deshpande S."/>
            <person name="Douglass A.P."/>
            <person name="Hanson S.J."/>
            <person name="Klenk H.-P."/>
            <person name="Labutti K."/>
            <person name="Lapidus A."/>
            <person name="Lindquist E."/>
            <person name="Lipzen A."/>
            <person name="Meier-Kolthoff J.P."/>
            <person name="Ohm R.A."/>
            <person name="Otillar R.P."/>
            <person name="Pangilinan J."/>
            <person name="Peng Y."/>
            <person name="Rokas A."/>
            <person name="Rosa C.A."/>
            <person name="Scheuner C."/>
            <person name="Sibirny A.A."/>
            <person name="Slot J.C."/>
            <person name="Stielow J.B."/>
            <person name="Sun H."/>
            <person name="Kurtzman C.P."/>
            <person name="Blackwell M."/>
            <person name="Grigoriev I.V."/>
            <person name="Jeffries T.W."/>
        </authorList>
    </citation>
    <scope>NUCLEOTIDE SEQUENCE [LARGE SCALE GENOMIC DNA]</scope>
    <source>
        <strain evidence="23">NRRL Y-17324</strain>
    </source>
</reference>
<keyword evidence="8 17" id="KW-0547">Nucleotide-binding</keyword>
<keyword evidence="18" id="KW-0175">Coiled coil</keyword>
<dbReference type="Proteomes" id="UP000094285">
    <property type="component" value="Unassembled WGS sequence"/>
</dbReference>
<sequence length="2118" mass="242622">MVKNKPVSVSSAKDRTLLSKISSIFNNLPNDIELSDDSGSDAETIGNTPNSNSSPSHSHGLIQDRPPELKRSGSTNHHPSCYDISLYSQSTAKSSPVKAELKRSYTNNNLGDSPTLSTIYALRSKDQHGTMKKKNSSNLSTVIFDNAKSILNNNLTTSGAIESTKKTKRPKRSSENPLKSGGIPRKYWMNNSFVADCLNCFKPFTAFRRKHHCRFCGQIFCADCTLFISYNQHKEERKNNGDIHNTKRLYHDKLRVCKPCYSDVIVYLSDDSSSSESDNEPNLVDEHASNPENLMVNHPITRIRSMSINSRRDSLLNEQGSLERTSIEVSNGSPSHRNSISTGNTTTSTPVRFTQENIKIYPRKAPQMAIPTTRTGEAVEIPAAKSSYINHTSTWMNASKQNSASNLSTSHHASEALPNKSWFKSYAQLRTASPDLLRTNSYDNVNNLYNNIIGRKVSNNKLRIKSGSKSKDDKEAIDPNSDNDDADTEESNDENESEIEDEQVMSLYTSLNHNGYSNGQLSPKPSNVNTSLVMPTLGEFPNMVSSFTKIFQGSKNSVQPPINHPILFEEFPKSESLRSRERANASLERMRSRRKVKSNRNLLILTQNRLPSFDNYKLNQVKLSPNLTPTSPKVSLVNLDTSKSKSSTLTMPTDTESHVVQPGTNDDDSHLEDHYSINPFQVSDQSSPSGTRYIDVLPFNKSVDQVYQEVLDFILKQSLEDCDIKETQDEWMVQLKKVLNYVNMIKLTDTLDVKQYVKIKKILGGKIEETNVMGGLFITKNIDSKKMSFSIKNPRIALLMFPIEYLKQKEQFISLRIIHSQQSVYITNLVSKLISMKPDIIIIGDSICGLAMNLLEEAGITIISNAKPQIIERISRYTNSNIFQSVNDLFFKKGQLGQCKKFEVKRYIYNNHIKTYCFFIGNEIETGFTITLRGGNEDTLTSVKYSTETLLPGILNSKFEKSLLRNHLVTFDNDKIDEPNEQVKEYNEKIREIEIDREKNPEMDSCVPSTEIAAGTKLFFHYMTLFNQRKISLSPATKFPLPTPLVNVIDSYYKYHKYFGKNKSIQNCNDYEKLDHTWTEELCVNIDVNKLPNEGDDMIRILKSISSSHLNTLLNDYQARLRLWINCIGISSYQLYPIFHKNIHVLQSSVSIKYSTPCSGPNIMIIDYYTDNDKCLGLFLDQIFQDFDKVCKECGEIMLNHYKTYVHENGKLDLILEKIEKRDDPEEERFRDVQKNQRIMWSYCKECDQSTPITKMNDETYYLSIGKFLELCFYGQDIILQEGSCKHDFFRNHIRYFGYNDLIVRLEYTKIDNYEVIVPRKQLEFIPEIDMNLKVESFTGIQNKSEKFFSSISKRLNRVKLDTFDKVEDGLQKIEELKSKLSNQIEMIKNKTLEIYNSTAPTDYLSLNFVLRELQELGVSWDNEFNEFEKNFLPSENEINKITQFHLRNFLMDKNEKAESEKIMNDKNSDDQSVNNQIETKAVDEETAKKDDDLASESAPSTPTKLRVIKPPMSSLNHEKTKEIGKMIPSSLYLHSIIERISKIEQLLENERNGNQMRKEDIKRLPPPAPLRHLTRKDSLSSLDSIDGNGQPTNKVYQLANLFDKMNIDRISLEFKRQREQELKKKSHKFKALPIVESKPIVEIYDKIEDVVDVNDEEKRGIRTQPQKTSGPTDPKAGNASIGGPTGGSNRASIASTGPLSSKNLDIPQPEKMTLLKSLTNFWADRSATLWDPLDYPLESHEHTFADSDVIVRDDEPSSLVAFCLSSNDYKQKLDSMGKETDLSGGFDLENNEINNKKINNFIKIEKKFKKKDNNEPTTLEKIMMKNKSNHLKYQFVDGNTSLSCKIFYSEQFEAFRRACGNNDNFIQSLSRCIKWNSNGGKSGSNFLKTLDDRYIVKELSKSELESFVSIAPFYFKYISQSMFNTLSTAIAKIFGFYQIQIKNTITGKTYKMDFLIMENLFYNHKTTRIFDLKGSMRNRHVKQTGKENEVLLDENMIEYIYESPVFVKEQLKKLLRGSLFNDTSFLLAMDVMDYSLVIGIDNNTKKLYIGIIDWLRTFTWDKKVENWVKGNNLIGGNKKGKDPTIVTPKQYRARFREAMERYILEVPDIWYEGSKLA</sequence>
<dbReference type="FunFam" id="3.30.800.10:FF:000005">
    <property type="entry name" value="1-phosphatidylinositol-3-phosphate 5-kinase (Fab1)"/>
    <property type="match status" value="1"/>
</dbReference>
<feature type="compositionally biased region" description="Polar residues" evidence="19">
    <location>
        <begin position="321"/>
        <end position="337"/>
    </location>
</feature>
<protein>
    <recommendedName>
        <fullName evidence="4">1-phosphatidylinositol-3-phosphate 5-kinase</fullName>
        <ecNumber evidence="4">2.7.1.150</ecNumber>
    </recommendedName>
    <alternativeName>
        <fullName evidence="15">Type III PIP kinase</fullName>
    </alternativeName>
</protein>
<name>A0A1E4SF58_9ASCO</name>
<feature type="domain" description="PIPK" evidence="21">
    <location>
        <begin position="1775"/>
        <end position="2104"/>
    </location>
</feature>
<comment type="subcellular location">
    <subcellularLocation>
        <location evidence="3">Cytoplasm</location>
    </subcellularLocation>
    <subcellularLocation>
        <location evidence="2">Endosome</location>
    </subcellularLocation>
</comment>
<evidence type="ECO:0000256" key="1">
    <source>
        <dbReference type="ARBA" id="ARBA00000768"/>
    </source>
</evidence>
<evidence type="ECO:0000256" key="17">
    <source>
        <dbReference type="PROSITE-ProRule" id="PRU00781"/>
    </source>
</evidence>
<dbReference type="FunFam" id="3.50.7.10:FF:000007">
    <property type="entry name" value="1-phosphatidylinositol 3-phosphate 5-kinase isoform X1"/>
    <property type="match status" value="1"/>
</dbReference>
<evidence type="ECO:0000256" key="15">
    <source>
        <dbReference type="ARBA" id="ARBA00075294"/>
    </source>
</evidence>
<keyword evidence="11 17" id="KW-0418">Kinase</keyword>
<feature type="compositionally biased region" description="Acidic residues" evidence="19">
    <location>
        <begin position="481"/>
        <end position="500"/>
    </location>
</feature>
<dbReference type="InterPro" id="IPR017455">
    <property type="entry name" value="Znf_FYVE-rel"/>
</dbReference>
<keyword evidence="12" id="KW-0833">Ubl conjugation pathway</keyword>
<keyword evidence="7" id="KW-0479">Metal-binding</keyword>
<dbReference type="InterPro" id="IPR002498">
    <property type="entry name" value="PInositol-4-P-4/5-kinase_core"/>
</dbReference>
<feature type="region of interest" description="Disordered" evidence="19">
    <location>
        <begin position="158"/>
        <end position="181"/>
    </location>
</feature>
<evidence type="ECO:0000256" key="6">
    <source>
        <dbReference type="ARBA" id="ARBA00022679"/>
    </source>
</evidence>
<feature type="coiled-coil region" evidence="18">
    <location>
        <begin position="1364"/>
        <end position="1394"/>
    </location>
</feature>
<feature type="compositionally biased region" description="Basic and acidic residues" evidence="19">
    <location>
        <begin position="1458"/>
        <end position="1470"/>
    </location>
</feature>
<keyword evidence="10 16" id="KW-0863">Zinc-finger</keyword>
<evidence type="ECO:0000256" key="11">
    <source>
        <dbReference type="ARBA" id="ARBA00022777"/>
    </source>
</evidence>
<dbReference type="GO" id="GO:0000329">
    <property type="term" value="C:fungal-type vacuole membrane"/>
    <property type="evidence" value="ECO:0007669"/>
    <property type="project" value="TreeGrafter"/>
</dbReference>
<dbReference type="InterPro" id="IPR027484">
    <property type="entry name" value="PInositol-4-P-5-kinase_N"/>
</dbReference>
<dbReference type="InterPro" id="IPR000306">
    <property type="entry name" value="Znf_FYVE"/>
</dbReference>
<organism evidence="22 23">
    <name type="scientific">Suhomyces tanzawaensis NRRL Y-17324</name>
    <dbReference type="NCBI Taxonomy" id="984487"/>
    <lineage>
        <taxon>Eukaryota</taxon>
        <taxon>Fungi</taxon>
        <taxon>Dikarya</taxon>
        <taxon>Ascomycota</taxon>
        <taxon>Saccharomycotina</taxon>
        <taxon>Pichiomycetes</taxon>
        <taxon>Debaryomycetaceae</taxon>
        <taxon>Suhomyces</taxon>
    </lineage>
</organism>
<feature type="region of interest" description="Disordered" evidence="19">
    <location>
        <begin position="1656"/>
        <end position="1707"/>
    </location>
</feature>
<dbReference type="SUPFAM" id="SSF52029">
    <property type="entry name" value="GroEL apical domain-like"/>
    <property type="match status" value="1"/>
</dbReference>
<dbReference type="SMART" id="SM00064">
    <property type="entry name" value="FYVE"/>
    <property type="match status" value="1"/>
</dbReference>
<gene>
    <name evidence="22" type="ORF">CANTADRAFT_55312</name>
</gene>
<feature type="region of interest" description="Disordered" evidence="19">
    <location>
        <begin position="29"/>
        <end position="81"/>
    </location>
</feature>
<evidence type="ECO:0000256" key="3">
    <source>
        <dbReference type="ARBA" id="ARBA00004496"/>
    </source>
</evidence>
<dbReference type="FunFam" id="3.30.40.10:FF:000510">
    <property type="entry name" value="Phosphatidylinositol 3,5-kinase"/>
    <property type="match status" value="1"/>
</dbReference>
<evidence type="ECO:0000256" key="16">
    <source>
        <dbReference type="PROSITE-ProRule" id="PRU00091"/>
    </source>
</evidence>
<evidence type="ECO:0000256" key="9">
    <source>
        <dbReference type="ARBA" id="ARBA00022753"/>
    </source>
</evidence>
<evidence type="ECO:0000256" key="7">
    <source>
        <dbReference type="ARBA" id="ARBA00022723"/>
    </source>
</evidence>
<feature type="compositionally biased region" description="Low complexity" evidence="19">
    <location>
        <begin position="338"/>
        <end position="349"/>
    </location>
</feature>
<keyword evidence="23" id="KW-1185">Reference proteome</keyword>
<evidence type="ECO:0000259" key="21">
    <source>
        <dbReference type="PROSITE" id="PS51455"/>
    </source>
</evidence>
<feature type="domain" description="FYVE-type" evidence="20">
    <location>
        <begin position="191"/>
        <end position="265"/>
    </location>
</feature>
<dbReference type="GeneID" id="30984568"/>
<keyword evidence="13" id="KW-0862">Zinc</keyword>
<dbReference type="Gene3D" id="3.50.7.10">
    <property type="entry name" value="GroEL"/>
    <property type="match status" value="1"/>
</dbReference>
<dbReference type="GO" id="GO:0008270">
    <property type="term" value="F:zinc ion binding"/>
    <property type="evidence" value="ECO:0007669"/>
    <property type="project" value="UniProtKB-KW"/>
</dbReference>
<dbReference type="InterPro" id="IPR002423">
    <property type="entry name" value="Cpn60/GroEL/TCP-1"/>
</dbReference>
<feature type="region of interest" description="Disordered" evidence="19">
    <location>
        <begin position="644"/>
        <end position="666"/>
    </location>
</feature>
<dbReference type="SMART" id="SM00330">
    <property type="entry name" value="PIPKc"/>
    <property type="match status" value="1"/>
</dbReference>
<dbReference type="Pfam" id="PF01363">
    <property type="entry name" value="FYVE"/>
    <property type="match status" value="1"/>
</dbReference>
<dbReference type="GO" id="GO:0010008">
    <property type="term" value="C:endosome membrane"/>
    <property type="evidence" value="ECO:0007669"/>
    <property type="project" value="TreeGrafter"/>
</dbReference>
<feature type="region of interest" description="Disordered" evidence="19">
    <location>
        <begin position="464"/>
        <end position="500"/>
    </location>
</feature>
<evidence type="ECO:0000259" key="20">
    <source>
        <dbReference type="PROSITE" id="PS50178"/>
    </source>
</evidence>
<dbReference type="Pfam" id="PF00118">
    <property type="entry name" value="Cpn60_TCP1"/>
    <property type="match status" value="1"/>
</dbReference>
<comment type="catalytic activity">
    <reaction evidence="1">
        <text>a 1,2-diacyl-sn-glycero-3-phospho-(1D-myo-inositol-3-phosphate) + ATP = a 1,2-diacyl-sn-glycero-3-phospho-(1D-myo-inositol-3,5-bisphosphate) + ADP + H(+)</text>
        <dbReference type="Rhea" id="RHEA:13609"/>
        <dbReference type="ChEBI" id="CHEBI:15378"/>
        <dbReference type="ChEBI" id="CHEBI:30616"/>
        <dbReference type="ChEBI" id="CHEBI:57923"/>
        <dbReference type="ChEBI" id="CHEBI:58088"/>
        <dbReference type="ChEBI" id="CHEBI:456216"/>
        <dbReference type="EC" id="2.7.1.150"/>
    </reaction>
</comment>
<accession>A0A1E4SF58</accession>
<feature type="compositionally biased region" description="Polar residues" evidence="19">
    <location>
        <begin position="1688"/>
        <end position="1704"/>
    </location>
</feature>
<dbReference type="Gene3D" id="3.30.40.10">
    <property type="entry name" value="Zinc/RING finger domain, C3HC4 (zinc finger)"/>
    <property type="match status" value="1"/>
</dbReference>
<evidence type="ECO:0000256" key="19">
    <source>
        <dbReference type="SAM" id="MobiDB-lite"/>
    </source>
</evidence>
<feature type="compositionally biased region" description="Basic and acidic residues" evidence="19">
    <location>
        <begin position="1481"/>
        <end position="1493"/>
    </location>
</feature>
<dbReference type="EMBL" id="KV453914">
    <property type="protein sequence ID" value="ODV78105.1"/>
    <property type="molecule type" value="Genomic_DNA"/>
</dbReference>
<feature type="region of interest" description="Disordered" evidence="19">
    <location>
        <begin position="321"/>
        <end position="350"/>
    </location>
</feature>
<feature type="compositionally biased region" description="Low complexity" evidence="19">
    <location>
        <begin position="49"/>
        <end position="59"/>
    </location>
</feature>
<dbReference type="GO" id="GO:0046854">
    <property type="term" value="P:phosphatidylinositol phosphate biosynthetic process"/>
    <property type="evidence" value="ECO:0007669"/>
    <property type="project" value="TreeGrafter"/>
</dbReference>
<dbReference type="SUPFAM" id="SSF56104">
    <property type="entry name" value="SAICAR synthase-like"/>
    <property type="match status" value="1"/>
</dbReference>
<dbReference type="PROSITE" id="PS50178">
    <property type="entry name" value="ZF_FYVE"/>
    <property type="match status" value="1"/>
</dbReference>
<dbReference type="InterPro" id="IPR027409">
    <property type="entry name" value="GroEL-like_apical_dom_sf"/>
</dbReference>
<dbReference type="PROSITE" id="PS51455">
    <property type="entry name" value="PIPK"/>
    <property type="match status" value="1"/>
</dbReference>
<dbReference type="InterPro" id="IPR027483">
    <property type="entry name" value="PInositol-4-P-4/5-kinase_C_sf"/>
</dbReference>
<dbReference type="InterPro" id="IPR044769">
    <property type="entry name" value="PIKfyve_PIPKc"/>
</dbReference>
<keyword evidence="9" id="KW-0967">Endosome</keyword>
<evidence type="ECO:0000313" key="22">
    <source>
        <dbReference type="EMBL" id="ODV78105.1"/>
    </source>
</evidence>
<proteinExistence type="predicted"/>
<evidence type="ECO:0000256" key="8">
    <source>
        <dbReference type="ARBA" id="ARBA00022741"/>
    </source>
</evidence>
<evidence type="ECO:0000256" key="5">
    <source>
        <dbReference type="ARBA" id="ARBA00022490"/>
    </source>
</evidence>
<dbReference type="PANTHER" id="PTHR45748">
    <property type="entry name" value="1-PHOSPHATIDYLINOSITOL 3-PHOSPHATE 5-KINASE-RELATED"/>
    <property type="match status" value="1"/>
</dbReference>
<dbReference type="GO" id="GO:0000285">
    <property type="term" value="F:1-phosphatidylinositol-3-phosphate 5-kinase activity"/>
    <property type="evidence" value="ECO:0007669"/>
    <property type="project" value="UniProtKB-EC"/>
</dbReference>
<dbReference type="FunFam" id="3.30.810.10:FF:000001">
    <property type="entry name" value="1-phosphatidylinositol 3-phosphate 5-kinase FAB1"/>
    <property type="match status" value="1"/>
</dbReference>
<dbReference type="EC" id="2.7.1.150" evidence="4"/>
<dbReference type="SUPFAM" id="SSF57903">
    <property type="entry name" value="FYVE/PHD zinc finger"/>
    <property type="match status" value="1"/>
</dbReference>
<dbReference type="GO" id="GO:0005524">
    <property type="term" value="F:ATP binding"/>
    <property type="evidence" value="ECO:0007669"/>
    <property type="project" value="UniProtKB-UniRule"/>
</dbReference>
<evidence type="ECO:0000256" key="18">
    <source>
        <dbReference type="SAM" id="Coils"/>
    </source>
</evidence>